<gene>
    <name evidence="5 7" type="primary">ubiC</name>
    <name evidence="7" type="ORF">BZL35_00209</name>
</gene>
<evidence type="ECO:0000256" key="1">
    <source>
        <dbReference type="ARBA" id="ARBA00022490"/>
    </source>
</evidence>
<dbReference type="InterPro" id="IPR028978">
    <property type="entry name" value="Chorismate_lyase_/UTRA_dom_sf"/>
</dbReference>
<evidence type="ECO:0000256" key="6">
    <source>
        <dbReference type="SAM" id="MobiDB-lite"/>
    </source>
</evidence>
<organism evidence="7 8">
    <name type="scientific">Candidatus Pandoraea novymonadis</name>
    <dbReference type="NCBI Taxonomy" id="1808959"/>
    <lineage>
        <taxon>Bacteria</taxon>
        <taxon>Pseudomonadati</taxon>
        <taxon>Pseudomonadota</taxon>
        <taxon>Betaproteobacteria</taxon>
        <taxon>Burkholderiales</taxon>
        <taxon>Burkholderiaceae</taxon>
        <taxon>Pandoraea</taxon>
    </lineage>
</organism>
<feature type="binding site" evidence="5">
    <location>
        <position position="113"/>
    </location>
    <ligand>
        <name>substrate</name>
    </ligand>
</feature>
<evidence type="ECO:0000256" key="4">
    <source>
        <dbReference type="ARBA" id="ARBA00023317"/>
    </source>
</evidence>
<dbReference type="SUPFAM" id="SSF64288">
    <property type="entry name" value="Chorismate lyase-like"/>
    <property type="match status" value="1"/>
</dbReference>
<feature type="compositionally biased region" description="Polar residues" evidence="6">
    <location>
        <begin position="14"/>
        <end position="25"/>
    </location>
</feature>
<comment type="catalytic activity">
    <reaction evidence="5">
        <text>chorismate = 4-hydroxybenzoate + pyruvate</text>
        <dbReference type="Rhea" id="RHEA:16505"/>
        <dbReference type="ChEBI" id="CHEBI:15361"/>
        <dbReference type="ChEBI" id="CHEBI:17879"/>
        <dbReference type="ChEBI" id="CHEBI:29748"/>
        <dbReference type="EC" id="4.1.3.40"/>
    </reaction>
</comment>
<name>A0ABX5FE41_9BURK</name>
<comment type="subcellular location">
    <subcellularLocation>
        <location evidence="5">Cytoplasm</location>
    </subcellularLocation>
</comment>
<dbReference type="EC" id="4.1.3.40" evidence="5"/>
<keyword evidence="1 5" id="KW-0963">Cytoplasm</keyword>
<dbReference type="EMBL" id="MUHY01000001">
    <property type="protein sequence ID" value="PSB91986.1"/>
    <property type="molecule type" value="Genomic_DNA"/>
</dbReference>
<sequence>MSSKFDIAGENWKRNPSPSMSPQQKDWLTRRGSLTWHLQLMGHVTLEVLSECMVPADSDQNGCLAVPLRASLWMREVMLLVEGNPMVVAHSVTPLQDSRSIWKAMRRLHTRPLADILYFDRAVERSMLVNRLLFQGHRLYRCAMKYGRDPNLRSRLWARRSVFIRHGAPLLVTEAFLPRFWRSLYLRDREYYER</sequence>
<dbReference type="PANTHER" id="PTHR38683:SF1">
    <property type="entry name" value="CHORISMATE PYRUVATE-LYASE"/>
    <property type="match status" value="1"/>
</dbReference>
<accession>A0ABX5FE41</accession>
<evidence type="ECO:0000313" key="7">
    <source>
        <dbReference type="EMBL" id="PSB91986.1"/>
    </source>
</evidence>
<keyword evidence="3 5" id="KW-0456">Lyase</keyword>
<reference evidence="7 8" key="1">
    <citation type="journal article" date="2017" name="Front. Microbiol.">
        <title>Genome of Ca. Pandoraea novymonadis, an Endosymbiotic Bacterium of the Trypanosomatid Novymonas esmeraldas.</title>
        <authorList>
            <person name="Kostygov A.Y."/>
            <person name="Butenko A."/>
            <person name="Nenarokova A."/>
            <person name="Tashyreva D."/>
            <person name="Flegontov P."/>
            <person name="Lukes J."/>
            <person name="Yurchenko V."/>
        </authorList>
    </citation>
    <scope>NUCLEOTIDE SEQUENCE [LARGE SCALE GENOMIC DNA]</scope>
    <source>
        <strain evidence="7 8">E262</strain>
    </source>
</reference>
<protein>
    <recommendedName>
        <fullName evidence="5">Probable chorismate pyruvate-lyase</fullName>
        <shortName evidence="5">CL</shortName>
        <shortName evidence="5">CPL</shortName>
        <ecNumber evidence="5">4.1.3.40</ecNumber>
    </recommendedName>
</protein>
<keyword evidence="8" id="KW-1185">Reference proteome</keyword>
<dbReference type="InterPro" id="IPR007440">
    <property type="entry name" value="Chorismate--pyruvate_lyase"/>
</dbReference>
<evidence type="ECO:0000256" key="5">
    <source>
        <dbReference type="HAMAP-Rule" id="MF_01632"/>
    </source>
</evidence>
<comment type="similarity">
    <text evidence="5">Belongs to the UbiC family.</text>
</comment>
<comment type="caution">
    <text evidence="5">Lacks conserved residue(s) required for the propagation of feature annotation.</text>
</comment>
<feature type="region of interest" description="Disordered" evidence="6">
    <location>
        <begin position="1"/>
        <end position="25"/>
    </location>
</feature>
<dbReference type="PANTHER" id="PTHR38683">
    <property type="entry name" value="CHORISMATE PYRUVATE-LYASE"/>
    <property type="match status" value="1"/>
</dbReference>
<proteinExistence type="inferred from homology"/>
<keyword evidence="4 5" id="KW-0670">Pyruvate</keyword>
<comment type="function">
    <text evidence="5">Removes the pyruvyl group from chorismate, with concomitant aromatization of the ring, to provide 4-hydroxybenzoate (4HB) for the ubiquinone pathway.</text>
</comment>
<feature type="binding site" evidence="5">
    <location>
        <position position="75"/>
    </location>
    <ligand>
        <name>substrate</name>
    </ligand>
</feature>
<dbReference type="HAMAP" id="MF_01632">
    <property type="entry name" value="UbiC"/>
    <property type="match status" value="1"/>
</dbReference>
<feature type="binding site" evidence="5">
    <location>
        <position position="174"/>
    </location>
    <ligand>
        <name>substrate</name>
    </ligand>
</feature>
<dbReference type="Pfam" id="PF04345">
    <property type="entry name" value="Chor_lyase"/>
    <property type="match status" value="1"/>
</dbReference>
<comment type="pathway">
    <text evidence="5">Cofactor biosynthesis; ubiquinone biosynthesis.</text>
</comment>
<dbReference type="Proteomes" id="UP000242660">
    <property type="component" value="Unassembled WGS sequence"/>
</dbReference>
<dbReference type="Gene3D" id="3.40.1410.10">
    <property type="entry name" value="Chorismate lyase-like"/>
    <property type="match status" value="1"/>
</dbReference>
<keyword evidence="2 5" id="KW-0831">Ubiquinone biosynthesis</keyword>
<evidence type="ECO:0000256" key="3">
    <source>
        <dbReference type="ARBA" id="ARBA00023239"/>
    </source>
</evidence>
<comment type="caution">
    <text evidence="7">The sequence shown here is derived from an EMBL/GenBank/DDBJ whole genome shotgun (WGS) entry which is preliminary data.</text>
</comment>
<evidence type="ECO:0000256" key="2">
    <source>
        <dbReference type="ARBA" id="ARBA00022688"/>
    </source>
</evidence>
<evidence type="ECO:0000313" key="8">
    <source>
        <dbReference type="Proteomes" id="UP000242660"/>
    </source>
</evidence>